<comment type="caution">
    <text evidence="1">The sequence shown here is derived from an EMBL/GenBank/DDBJ whole genome shotgun (WGS) entry which is preliminary data.</text>
</comment>
<gene>
    <name evidence="1" type="ORF">E2C01_017332</name>
</gene>
<dbReference type="EMBL" id="VSRR010001306">
    <property type="protein sequence ID" value="MPC24253.1"/>
    <property type="molecule type" value="Genomic_DNA"/>
</dbReference>
<sequence>MHCYPADAAYHKLPLTLLNTRNLNPMLISNSNVPYSSTACPWGLTWQPCTQRCLGRNHDFLTCDIKSVKVLCSGINVASE</sequence>
<dbReference type="AlphaFoldDB" id="A0A5B7DTB8"/>
<name>A0A5B7DTB8_PORTR</name>
<evidence type="ECO:0000313" key="2">
    <source>
        <dbReference type="Proteomes" id="UP000324222"/>
    </source>
</evidence>
<evidence type="ECO:0000313" key="1">
    <source>
        <dbReference type="EMBL" id="MPC24253.1"/>
    </source>
</evidence>
<proteinExistence type="predicted"/>
<dbReference type="Proteomes" id="UP000324222">
    <property type="component" value="Unassembled WGS sequence"/>
</dbReference>
<keyword evidence="2" id="KW-1185">Reference proteome</keyword>
<organism evidence="1 2">
    <name type="scientific">Portunus trituberculatus</name>
    <name type="common">Swimming crab</name>
    <name type="synonym">Neptunus trituberculatus</name>
    <dbReference type="NCBI Taxonomy" id="210409"/>
    <lineage>
        <taxon>Eukaryota</taxon>
        <taxon>Metazoa</taxon>
        <taxon>Ecdysozoa</taxon>
        <taxon>Arthropoda</taxon>
        <taxon>Crustacea</taxon>
        <taxon>Multicrustacea</taxon>
        <taxon>Malacostraca</taxon>
        <taxon>Eumalacostraca</taxon>
        <taxon>Eucarida</taxon>
        <taxon>Decapoda</taxon>
        <taxon>Pleocyemata</taxon>
        <taxon>Brachyura</taxon>
        <taxon>Eubrachyura</taxon>
        <taxon>Portunoidea</taxon>
        <taxon>Portunidae</taxon>
        <taxon>Portuninae</taxon>
        <taxon>Portunus</taxon>
    </lineage>
</organism>
<accession>A0A5B7DTB8</accession>
<reference evidence="1 2" key="1">
    <citation type="submission" date="2019-05" db="EMBL/GenBank/DDBJ databases">
        <title>Another draft genome of Portunus trituberculatus and its Hox gene families provides insights of decapod evolution.</title>
        <authorList>
            <person name="Jeong J.-H."/>
            <person name="Song I."/>
            <person name="Kim S."/>
            <person name="Choi T."/>
            <person name="Kim D."/>
            <person name="Ryu S."/>
            <person name="Kim W."/>
        </authorList>
    </citation>
    <scope>NUCLEOTIDE SEQUENCE [LARGE SCALE GENOMIC DNA]</scope>
    <source>
        <tissue evidence="1">Muscle</tissue>
    </source>
</reference>
<protein>
    <submittedName>
        <fullName evidence="1">Uncharacterized protein</fullName>
    </submittedName>
</protein>